<dbReference type="EMBL" id="JAUSUU010000001">
    <property type="protein sequence ID" value="MDQ0334056.1"/>
    <property type="molecule type" value="Genomic_DNA"/>
</dbReference>
<name>A0A9X0YL61_9FLAO</name>
<keyword evidence="4" id="KW-1185">Reference proteome</keyword>
<protein>
    <submittedName>
        <fullName evidence="1">Uncharacterized protein</fullName>
    </submittedName>
</protein>
<sequence length="169" mass="18506">MKTWFAVVLVGLVFTSCDEDLEFNYPALQAKRNGELWTTLTQEVSNSGTLIITATGNEATITMELPELKTGTYLVGVVGEDEDATATGTFTDETGVTYSTLYNAVDNISTPNIDESVVYYSEGAIEVTDINTTEGYVSGVFWFTAYTNSGENKVDFNEGVFYEVPFVTE</sequence>
<reference evidence="1" key="1">
    <citation type="submission" date="2021-03" db="EMBL/GenBank/DDBJ databases">
        <title>Genomic Encyclopedia of Type Strains, Phase IV (KMG-IV): sequencing the most valuable type-strain genomes for metagenomic binning, comparative biology and taxonomic classification.</title>
        <authorList>
            <person name="Goeker M."/>
        </authorList>
    </citation>
    <scope>NUCLEOTIDE SEQUENCE</scope>
    <source>
        <strain evidence="1">DSM 15523</strain>
        <strain evidence="2 4">DSM 16476</strain>
    </source>
</reference>
<dbReference type="OrthoDB" id="1448607at2"/>
<dbReference type="Proteomes" id="UP001231587">
    <property type="component" value="Unassembled WGS sequence"/>
</dbReference>
<dbReference type="EMBL" id="JAGGJQ010000002">
    <property type="protein sequence ID" value="MBP1839279.1"/>
    <property type="molecule type" value="Genomic_DNA"/>
</dbReference>
<gene>
    <name evidence="1" type="ORF">J2Z56_001185</name>
    <name evidence="2" type="ORF">J2Z57_000478</name>
</gene>
<dbReference type="Proteomes" id="UP001138672">
    <property type="component" value="Unassembled WGS sequence"/>
</dbReference>
<dbReference type="PROSITE" id="PS51257">
    <property type="entry name" value="PROKAR_LIPOPROTEIN"/>
    <property type="match status" value="1"/>
</dbReference>
<dbReference type="RefSeq" id="WP_057782819.1">
    <property type="nucleotide sequence ID" value="NZ_JAGGJQ010000002.1"/>
</dbReference>
<evidence type="ECO:0000313" key="2">
    <source>
        <dbReference type="EMBL" id="MDQ0334056.1"/>
    </source>
</evidence>
<proteinExistence type="predicted"/>
<evidence type="ECO:0000313" key="4">
    <source>
        <dbReference type="Proteomes" id="UP001231587"/>
    </source>
</evidence>
<dbReference type="InterPro" id="IPR046219">
    <property type="entry name" value="DUF6252"/>
</dbReference>
<comment type="caution">
    <text evidence="1">The sequence shown here is derived from an EMBL/GenBank/DDBJ whole genome shotgun (WGS) entry which is preliminary data.</text>
</comment>
<dbReference type="AlphaFoldDB" id="A0A9X0YL61"/>
<dbReference type="Pfam" id="PF19765">
    <property type="entry name" value="DUF6252"/>
    <property type="match status" value="1"/>
</dbReference>
<evidence type="ECO:0000313" key="3">
    <source>
        <dbReference type="Proteomes" id="UP001138672"/>
    </source>
</evidence>
<evidence type="ECO:0000313" key="1">
    <source>
        <dbReference type="EMBL" id="MBP1839279.1"/>
    </source>
</evidence>
<organism evidence="1 3">
    <name type="scientific">Formosa algae</name>
    <dbReference type="NCBI Taxonomy" id="225843"/>
    <lineage>
        <taxon>Bacteria</taxon>
        <taxon>Pseudomonadati</taxon>
        <taxon>Bacteroidota</taxon>
        <taxon>Flavobacteriia</taxon>
        <taxon>Flavobacteriales</taxon>
        <taxon>Flavobacteriaceae</taxon>
        <taxon>Formosa</taxon>
    </lineage>
</organism>
<accession>A0A9X0YL61</accession>